<proteinExistence type="predicted"/>
<evidence type="ECO:0000313" key="2">
    <source>
        <dbReference type="EMBL" id="NER28075.1"/>
    </source>
</evidence>
<reference evidence="2" key="1">
    <citation type="submission" date="2019-11" db="EMBL/GenBank/DDBJ databases">
        <title>Genomic insights into an expanded diversity of filamentous marine cyanobacteria reveals the extraordinary biosynthetic potential of Moorea and Okeania.</title>
        <authorList>
            <person name="Ferreira Leao T."/>
            <person name="Wang M."/>
            <person name="Moss N."/>
            <person name="Da Silva R."/>
            <person name="Sanders J."/>
            <person name="Nurk S."/>
            <person name="Gurevich A."/>
            <person name="Humphrey G."/>
            <person name="Reher R."/>
            <person name="Zhu Q."/>
            <person name="Belda-Ferre P."/>
            <person name="Glukhov E."/>
            <person name="Rex R."/>
            <person name="Dorrestein P.C."/>
            <person name="Knight R."/>
            <person name="Pevzner P."/>
            <person name="Gerwick W.H."/>
            <person name="Gerwick L."/>
        </authorList>
    </citation>
    <scope>NUCLEOTIDE SEQUENCE</scope>
    <source>
        <strain evidence="2">SIO1C4</strain>
    </source>
</reference>
<accession>A0A6B3NAY5</accession>
<organism evidence="2">
    <name type="scientific">Symploca sp. SIO1C4</name>
    <dbReference type="NCBI Taxonomy" id="2607765"/>
    <lineage>
        <taxon>Bacteria</taxon>
        <taxon>Bacillati</taxon>
        <taxon>Cyanobacteriota</taxon>
        <taxon>Cyanophyceae</taxon>
        <taxon>Coleofasciculales</taxon>
        <taxon>Coleofasciculaceae</taxon>
        <taxon>Symploca</taxon>
    </lineage>
</organism>
<evidence type="ECO:0008006" key="3">
    <source>
        <dbReference type="Google" id="ProtNLM"/>
    </source>
</evidence>
<dbReference type="AlphaFoldDB" id="A0A6B3NAY5"/>
<sequence>MFDRVAAIGIAATLLSLALSVKAQPNCTPLNVVGGEGTEVKKTSSPPTIPVPLPGPFSTSIRHNWNTDWAVPGGQVFQKFVVTIVPHETGNYNIEVYLKYPDETADEIYDQNDVPLSVNQPLTLTAEPRSKMQPYQVNIEVGGLNAVDDTYTASVVGCR</sequence>
<feature type="signal peptide" evidence="1">
    <location>
        <begin position="1"/>
        <end position="23"/>
    </location>
</feature>
<dbReference type="EMBL" id="JAAHFQ010000167">
    <property type="protein sequence ID" value="NER28075.1"/>
    <property type="molecule type" value="Genomic_DNA"/>
</dbReference>
<comment type="caution">
    <text evidence="2">The sequence shown here is derived from an EMBL/GenBank/DDBJ whole genome shotgun (WGS) entry which is preliminary data.</text>
</comment>
<keyword evidence="1" id="KW-0732">Signal</keyword>
<protein>
    <recommendedName>
        <fullName evidence="3">DUF2808 domain-containing protein</fullName>
    </recommendedName>
</protein>
<evidence type="ECO:0000256" key="1">
    <source>
        <dbReference type="SAM" id="SignalP"/>
    </source>
</evidence>
<gene>
    <name evidence="2" type="ORF">F6J89_10685</name>
</gene>
<feature type="chain" id="PRO_5025415777" description="DUF2808 domain-containing protein" evidence="1">
    <location>
        <begin position="24"/>
        <end position="159"/>
    </location>
</feature>
<name>A0A6B3NAY5_9CYAN</name>